<dbReference type="AlphaFoldDB" id="A0A0C2V5I6"/>
<proteinExistence type="predicted"/>
<name>A0A0C2V5I6_9BACL</name>
<sequence>MTKVEAIKKVNDYLRHYNEERIQEKLGYLAPKEFGVRQPKNVVLNMS</sequence>
<organism evidence="1 2">
    <name type="scientific">Jeotgalibacillus soli</name>
    <dbReference type="NCBI Taxonomy" id="889306"/>
    <lineage>
        <taxon>Bacteria</taxon>
        <taxon>Bacillati</taxon>
        <taxon>Bacillota</taxon>
        <taxon>Bacilli</taxon>
        <taxon>Bacillales</taxon>
        <taxon>Caryophanaceae</taxon>
        <taxon>Jeotgalibacillus</taxon>
    </lineage>
</organism>
<dbReference type="Proteomes" id="UP000031938">
    <property type="component" value="Unassembled WGS sequence"/>
</dbReference>
<evidence type="ECO:0000313" key="1">
    <source>
        <dbReference type="EMBL" id="KIL44262.1"/>
    </source>
</evidence>
<reference evidence="1 2" key="1">
    <citation type="submission" date="2015-01" db="EMBL/GenBank/DDBJ databases">
        <title>Genome sequencing of Jeotgalibacillus soli.</title>
        <authorList>
            <person name="Goh K.M."/>
            <person name="Chan K.-G."/>
            <person name="Yaakop A.S."/>
            <person name="Ee R."/>
            <person name="Gan H.M."/>
            <person name="Chan C.S."/>
        </authorList>
    </citation>
    <scope>NUCLEOTIDE SEQUENCE [LARGE SCALE GENOMIC DNA]</scope>
    <source>
        <strain evidence="1 2">P9</strain>
    </source>
</reference>
<keyword evidence="2" id="KW-1185">Reference proteome</keyword>
<evidence type="ECO:0000313" key="2">
    <source>
        <dbReference type="Proteomes" id="UP000031938"/>
    </source>
</evidence>
<evidence type="ECO:0008006" key="3">
    <source>
        <dbReference type="Google" id="ProtNLM"/>
    </source>
</evidence>
<comment type="caution">
    <text evidence="1">The sequence shown here is derived from an EMBL/GenBank/DDBJ whole genome shotgun (WGS) entry which is preliminary data.</text>
</comment>
<gene>
    <name evidence="1" type="ORF">KP78_32260</name>
</gene>
<dbReference type="PATRIC" id="fig|889306.3.peg.3240"/>
<protein>
    <recommendedName>
        <fullName evidence="3">Integrase catalytic domain-containing protein</fullName>
    </recommendedName>
</protein>
<dbReference type="EMBL" id="JXRP01000019">
    <property type="protein sequence ID" value="KIL44262.1"/>
    <property type="molecule type" value="Genomic_DNA"/>
</dbReference>
<accession>A0A0C2V5I6</accession>
<dbReference type="STRING" id="889306.KP78_32260"/>
<dbReference type="GO" id="GO:0015074">
    <property type="term" value="P:DNA integration"/>
    <property type="evidence" value="ECO:0007669"/>
    <property type="project" value="InterPro"/>
</dbReference>